<reference evidence="1 2" key="1">
    <citation type="submission" date="2014-04" db="EMBL/GenBank/DDBJ databases">
        <authorList>
            <consortium name="DOE Joint Genome Institute"/>
            <person name="Kuo A."/>
            <person name="Kohler A."/>
            <person name="Costa M.D."/>
            <person name="Nagy L.G."/>
            <person name="Floudas D."/>
            <person name="Copeland A."/>
            <person name="Barry K.W."/>
            <person name="Cichocki N."/>
            <person name="Veneault-Fourrey C."/>
            <person name="LaButti K."/>
            <person name="Lindquist E.A."/>
            <person name="Lipzen A."/>
            <person name="Lundell T."/>
            <person name="Morin E."/>
            <person name="Murat C."/>
            <person name="Sun H."/>
            <person name="Tunlid A."/>
            <person name="Henrissat B."/>
            <person name="Grigoriev I.V."/>
            <person name="Hibbett D.S."/>
            <person name="Martin F."/>
            <person name="Nordberg H.P."/>
            <person name="Cantor M.N."/>
            <person name="Hua S.X."/>
        </authorList>
    </citation>
    <scope>NUCLEOTIDE SEQUENCE [LARGE SCALE GENOMIC DNA]</scope>
    <source>
        <strain evidence="1 2">Marx 270</strain>
    </source>
</reference>
<evidence type="ECO:0000313" key="1">
    <source>
        <dbReference type="EMBL" id="KIO00509.1"/>
    </source>
</evidence>
<dbReference type="HOGENOM" id="CLU_174461_0_0_1"/>
<gene>
    <name evidence="1" type="ORF">M404DRAFT_152681</name>
</gene>
<protein>
    <submittedName>
        <fullName evidence="1">Uncharacterized protein</fullName>
    </submittedName>
</protein>
<proteinExistence type="predicted"/>
<dbReference type="Proteomes" id="UP000054217">
    <property type="component" value="Unassembled WGS sequence"/>
</dbReference>
<reference evidence="2" key="2">
    <citation type="submission" date="2015-01" db="EMBL/GenBank/DDBJ databases">
        <title>Evolutionary Origins and Diversification of the Mycorrhizal Mutualists.</title>
        <authorList>
            <consortium name="DOE Joint Genome Institute"/>
            <consortium name="Mycorrhizal Genomics Consortium"/>
            <person name="Kohler A."/>
            <person name="Kuo A."/>
            <person name="Nagy L.G."/>
            <person name="Floudas D."/>
            <person name="Copeland A."/>
            <person name="Barry K.W."/>
            <person name="Cichocki N."/>
            <person name="Veneault-Fourrey C."/>
            <person name="LaButti K."/>
            <person name="Lindquist E.A."/>
            <person name="Lipzen A."/>
            <person name="Lundell T."/>
            <person name="Morin E."/>
            <person name="Murat C."/>
            <person name="Riley R."/>
            <person name="Ohm R."/>
            <person name="Sun H."/>
            <person name="Tunlid A."/>
            <person name="Henrissat B."/>
            <person name="Grigoriev I.V."/>
            <person name="Hibbett D.S."/>
            <person name="Martin F."/>
        </authorList>
    </citation>
    <scope>NUCLEOTIDE SEQUENCE [LARGE SCALE GENOMIC DNA]</scope>
    <source>
        <strain evidence="2">Marx 270</strain>
    </source>
</reference>
<evidence type="ECO:0000313" key="2">
    <source>
        <dbReference type="Proteomes" id="UP000054217"/>
    </source>
</evidence>
<dbReference type="OrthoDB" id="10693648at2759"/>
<accession>A0A0C3NZG4</accession>
<dbReference type="EMBL" id="KN831995">
    <property type="protein sequence ID" value="KIO00509.1"/>
    <property type="molecule type" value="Genomic_DNA"/>
</dbReference>
<feature type="non-terminal residue" evidence="1">
    <location>
        <position position="1"/>
    </location>
</feature>
<dbReference type="AlphaFoldDB" id="A0A0C3NZG4"/>
<dbReference type="InParanoid" id="A0A0C3NZG4"/>
<keyword evidence="2" id="KW-1185">Reference proteome</keyword>
<organism evidence="1 2">
    <name type="scientific">Pisolithus tinctorius Marx 270</name>
    <dbReference type="NCBI Taxonomy" id="870435"/>
    <lineage>
        <taxon>Eukaryota</taxon>
        <taxon>Fungi</taxon>
        <taxon>Dikarya</taxon>
        <taxon>Basidiomycota</taxon>
        <taxon>Agaricomycotina</taxon>
        <taxon>Agaricomycetes</taxon>
        <taxon>Agaricomycetidae</taxon>
        <taxon>Boletales</taxon>
        <taxon>Sclerodermatineae</taxon>
        <taxon>Pisolithaceae</taxon>
        <taxon>Pisolithus</taxon>
    </lineage>
</organism>
<sequence>VMGWDEYGLLGKLVNYYKDGCQKLLNEIHRDGVPWLLQHWKLFEKAIRLVVGNLSPSTGSARMDIVFDKCPEARPGIFMLYEFQGSVLAEMARQRVVMLEVQDPKVKVV</sequence>
<name>A0A0C3NZG4_PISTI</name>